<organism evidence="3 4">
    <name type="scientific">Candidatus Anoxymicrobium japonicum</name>
    <dbReference type="NCBI Taxonomy" id="2013648"/>
    <lineage>
        <taxon>Bacteria</taxon>
        <taxon>Bacillati</taxon>
        <taxon>Actinomycetota</taxon>
        <taxon>Candidatus Geothermincolia</taxon>
        <taxon>Candidatus Geothermincolales</taxon>
        <taxon>Candidatus Anoxymicrobiaceae</taxon>
        <taxon>Candidatus Anoxymicrobium</taxon>
    </lineage>
</organism>
<sequence length="141" mass="15522">MNEGNARNGRSQKVSCYTLAPFVPALTTLREFMKATLISYPGVEPYIQDIITATHEAAKNAVVHNPGSSKPIDVICEIRDRAVLVEVSDRGHGFKPTGKSPCPPDIDALSGRGFFIMHSLMDEVQIKSNRHGSCVRMLKRL</sequence>
<keyword evidence="1" id="KW-0723">Serine/threonine-protein kinase</keyword>
<keyword evidence="1" id="KW-0808">Transferase</keyword>
<keyword evidence="1" id="KW-0418">Kinase</keyword>
<comment type="caution">
    <text evidence="3">The sequence shown here is derived from an EMBL/GenBank/DDBJ whole genome shotgun (WGS) entry which is preliminary data.</text>
</comment>
<name>A0A2N3G7V5_9ACTN</name>
<dbReference type="AlphaFoldDB" id="A0A2N3G7V5"/>
<dbReference type="SUPFAM" id="SSF55874">
    <property type="entry name" value="ATPase domain of HSP90 chaperone/DNA topoisomerase II/histidine kinase"/>
    <property type="match status" value="1"/>
</dbReference>
<dbReference type="InterPro" id="IPR003594">
    <property type="entry name" value="HATPase_dom"/>
</dbReference>
<proteinExistence type="predicted"/>
<reference evidence="3 4" key="1">
    <citation type="journal article" date="2017" name="ISME J.">
        <title>Potential for microbial H2 and metal transformations associated with novel bacteria and archaea in deep terrestrial subsurface sediments.</title>
        <authorList>
            <person name="Hernsdorf A.W."/>
            <person name="Amano Y."/>
            <person name="Miyakawa K."/>
            <person name="Ise K."/>
            <person name="Suzuki Y."/>
            <person name="Anantharaman K."/>
            <person name="Probst A."/>
            <person name="Burstein D."/>
            <person name="Thomas B.C."/>
            <person name="Banfield J.F."/>
        </authorList>
    </citation>
    <scope>NUCLEOTIDE SEQUENCE [LARGE SCALE GENOMIC DNA]</scope>
    <source>
        <strain evidence="3">HGW-Actinobacteria-3</strain>
    </source>
</reference>
<evidence type="ECO:0000256" key="1">
    <source>
        <dbReference type="ARBA" id="ARBA00022527"/>
    </source>
</evidence>
<gene>
    <name evidence="3" type="ORF">CVT63_01075</name>
</gene>
<protein>
    <recommendedName>
        <fullName evidence="2">Histidine kinase/HSP90-like ATPase domain-containing protein</fullName>
    </recommendedName>
</protein>
<dbReference type="InterPro" id="IPR036890">
    <property type="entry name" value="HATPase_C_sf"/>
</dbReference>
<accession>A0A2N3G7V5</accession>
<dbReference type="CDD" id="cd16936">
    <property type="entry name" value="HATPase_RsbW-like"/>
    <property type="match status" value="1"/>
</dbReference>
<evidence type="ECO:0000259" key="2">
    <source>
        <dbReference type="Pfam" id="PF13581"/>
    </source>
</evidence>
<dbReference type="Pfam" id="PF13581">
    <property type="entry name" value="HATPase_c_2"/>
    <property type="match status" value="1"/>
</dbReference>
<dbReference type="EMBL" id="PHEX01000005">
    <property type="protein sequence ID" value="PKQ28795.1"/>
    <property type="molecule type" value="Genomic_DNA"/>
</dbReference>
<dbReference type="Gene3D" id="3.30.565.10">
    <property type="entry name" value="Histidine kinase-like ATPase, C-terminal domain"/>
    <property type="match status" value="1"/>
</dbReference>
<dbReference type="InterPro" id="IPR050267">
    <property type="entry name" value="Anti-sigma-factor_SerPK"/>
</dbReference>
<dbReference type="PANTHER" id="PTHR35526">
    <property type="entry name" value="ANTI-SIGMA-F FACTOR RSBW-RELATED"/>
    <property type="match status" value="1"/>
</dbReference>
<feature type="domain" description="Histidine kinase/HSP90-like ATPase" evidence="2">
    <location>
        <begin position="26"/>
        <end position="138"/>
    </location>
</feature>
<evidence type="ECO:0000313" key="3">
    <source>
        <dbReference type="EMBL" id="PKQ28795.1"/>
    </source>
</evidence>
<dbReference type="GO" id="GO:0004674">
    <property type="term" value="F:protein serine/threonine kinase activity"/>
    <property type="evidence" value="ECO:0007669"/>
    <property type="project" value="UniProtKB-KW"/>
</dbReference>
<dbReference type="Proteomes" id="UP000233654">
    <property type="component" value="Unassembled WGS sequence"/>
</dbReference>
<dbReference type="PANTHER" id="PTHR35526:SF3">
    <property type="entry name" value="ANTI-SIGMA-F FACTOR RSBW"/>
    <property type="match status" value="1"/>
</dbReference>
<evidence type="ECO:0000313" key="4">
    <source>
        <dbReference type="Proteomes" id="UP000233654"/>
    </source>
</evidence>